<keyword evidence="3" id="KW-1185">Reference proteome</keyword>
<comment type="caution">
    <text evidence="2">The sequence shown here is derived from an EMBL/GenBank/DDBJ whole genome shotgun (WGS) entry which is preliminary data.</text>
</comment>
<evidence type="ECO:0000256" key="1">
    <source>
        <dbReference type="SAM" id="MobiDB-lite"/>
    </source>
</evidence>
<gene>
    <name evidence="2" type="ORF">B2J93_3353</name>
</gene>
<sequence length="124" mass="13848">MRKDRNEWWGPGAAATRVLGVGFVRWRSMGSTSGPLVLAWYMPCDTARDWIVTSTVADTFLGSPVYTLTDHNILSSTIISSHRPQYPHPDPVHPRGTRPTPAPHLTPKDHLTHISELETERPSP</sequence>
<reference evidence="2 3" key="1">
    <citation type="submission" date="2017-04" db="EMBL/GenBank/DDBJ databases">
        <title>Draft genome sequence of Marssonina coronaria NL1: causal agent of apple blotch.</title>
        <authorList>
            <person name="Cheng Q."/>
        </authorList>
    </citation>
    <scope>NUCLEOTIDE SEQUENCE [LARGE SCALE GENOMIC DNA]</scope>
    <source>
        <strain evidence="2 3">NL1</strain>
    </source>
</reference>
<proteinExistence type="predicted"/>
<protein>
    <submittedName>
        <fullName evidence="2">Uncharacterized protein</fullName>
    </submittedName>
</protein>
<dbReference type="Proteomes" id="UP000242519">
    <property type="component" value="Unassembled WGS sequence"/>
</dbReference>
<name>A0A218Z708_9HELO</name>
<accession>A0A218Z708</accession>
<dbReference type="EMBL" id="MZNU01000164">
    <property type="protein sequence ID" value="OWP03871.1"/>
    <property type="molecule type" value="Genomic_DNA"/>
</dbReference>
<feature type="compositionally biased region" description="Basic and acidic residues" evidence="1">
    <location>
        <begin position="106"/>
        <end position="124"/>
    </location>
</feature>
<dbReference type="InParanoid" id="A0A218Z708"/>
<dbReference type="AlphaFoldDB" id="A0A218Z708"/>
<evidence type="ECO:0000313" key="3">
    <source>
        <dbReference type="Proteomes" id="UP000242519"/>
    </source>
</evidence>
<organism evidence="2 3">
    <name type="scientific">Diplocarpon coronariae</name>
    <dbReference type="NCBI Taxonomy" id="2795749"/>
    <lineage>
        <taxon>Eukaryota</taxon>
        <taxon>Fungi</taxon>
        <taxon>Dikarya</taxon>
        <taxon>Ascomycota</taxon>
        <taxon>Pezizomycotina</taxon>
        <taxon>Leotiomycetes</taxon>
        <taxon>Helotiales</taxon>
        <taxon>Drepanopezizaceae</taxon>
        <taxon>Diplocarpon</taxon>
    </lineage>
</organism>
<evidence type="ECO:0000313" key="2">
    <source>
        <dbReference type="EMBL" id="OWP03871.1"/>
    </source>
</evidence>
<feature type="region of interest" description="Disordered" evidence="1">
    <location>
        <begin position="79"/>
        <end position="124"/>
    </location>
</feature>